<dbReference type="PANTHER" id="PTHR12965:SF0">
    <property type="entry name" value="VACUOLAR PROTEIN SORTING-ASSOCIATED PROTEIN 54"/>
    <property type="match status" value="1"/>
</dbReference>
<evidence type="ECO:0000256" key="5">
    <source>
        <dbReference type="ARBA" id="ARBA00023034"/>
    </source>
</evidence>
<feature type="compositionally biased region" description="Polar residues" evidence="7">
    <location>
        <begin position="543"/>
        <end position="554"/>
    </location>
</feature>
<feature type="compositionally biased region" description="Basic and acidic residues" evidence="7">
    <location>
        <begin position="526"/>
        <end position="542"/>
    </location>
</feature>
<sequence length="1245" mass="139699">MTDGGEELSRGRLSTDTNVDLNTDIAPASEYSESAQKKLAGSVFSSMRSSMDGSPSILNAFNILKQGNAIDDDISASSSFPLGPNSIFELTIGSDAARLKTNRGLKNQVTINGGTTTIHHLIKPSVDEIPRISLHSLKKKVTNTELSDALVKDTISDYKSFESGYKALTEDMLSKFSEQQDTQKDDASGSISFMSDNDDDLIPQVFEDPNFRLDDPRIFRQVMENTRLLPDPDAPDEANSNIINGPQIQEKLSHYLDVVEVQLIHEISKTSNSFFSTLGDIQDIEQESKSCIDKFAEIKHKVADIEEYQAETGAKILDLIDERKSVNHLESSVLQLQSVLSKYADAMIHHRHKQHLKCLQEILVIENLILGVEPEDYQDEGTKHLYPKFEYPMVNLSRLPALEKFRQDVENLKSASNQGYSEEFVQLLVEDLRSHYKSISSKDTMNRIYVSIDRSRKYQDKNVNKTFNEIDSQTKKKIQNFIQNLSNSGYITTAFTEYQNSVIGEVKAIIRHNLPSGKPDPQTDELSSKDKSPSFAESEKTQTEGTPSGNASLSENIRKMSHDQFSRMMTAIYSNLSECLRRLTIHQKLLLDMSLSSLPPQLSQNIDVMSLDITNSINKAIELTQVRLVKILNVRSEQIGDLPVKQYLHLYSLSSAYLSECESINPVFVASGSGSSLTEWVRNHVGYFVHKFHSNSVRQVANACDKETWRECTTPEKISMGQDVLDTILGYSEYIKSDGQSGFSGSDWIEFLDFFEDDSNSKETSKTANDSNSSLMLKIQDSEFLVPELILTVNEHVRDYLIIIKIFPSRAGSVRGNMLTFFKLLNTRVSSAILNAGATRTAGLKHITTKHLALCIQTIAFTIALLSAIQPVFANHRHETESNNSNSEEITIESVTNLYKSHRRELYDKLVSIMHDRTLNHCGAIMKLDLSQPIKHPQQSHPYMETLVKETTTVSKVLTKYLPETEYSYILSQIFSNYKQLLVKCYCMDLPQFKDFYEKQSILKDVDYFRVKLSDLPGYGNSGQVIWENVNSLPTIEDAKMEEVMRMNIANEKAIASSKTSMEETRSTPQSSEPRKSSDSQQVAETVISGLKNKEASEESEKESTQSVVLEESASKKQSEAAVEKPVEANSGQTKHEDSSMEDSKPEEPNAGKSEFEGPKVEARKVEDQTSEAPITEAPKEEDSKAADAKTEDVKTEDVRKEDVKIEDVKTEVAKTEEAETEDSEGPQSAPNDEESKEAELETKS</sequence>
<comment type="subcellular location">
    <subcellularLocation>
        <location evidence="1">Golgi apparatus</location>
        <location evidence="1">trans-Golgi network</location>
    </subcellularLocation>
</comment>
<evidence type="ECO:0000256" key="2">
    <source>
        <dbReference type="ARBA" id="ARBA00009150"/>
    </source>
</evidence>
<keyword evidence="4" id="KW-0653">Protein transport</keyword>
<feature type="region of interest" description="Disordered" evidence="7">
    <location>
        <begin position="1054"/>
        <end position="1245"/>
    </location>
</feature>
<feature type="compositionally biased region" description="Basic and acidic residues" evidence="7">
    <location>
        <begin position="1178"/>
        <end position="1218"/>
    </location>
</feature>
<dbReference type="InterPro" id="IPR039745">
    <property type="entry name" value="Vps54"/>
</dbReference>
<dbReference type="AlphaFoldDB" id="A0AA91T2E0"/>
<feature type="region of interest" description="Disordered" evidence="7">
    <location>
        <begin position="513"/>
        <end position="554"/>
    </location>
</feature>
<dbReference type="GO" id="GO:0019905">
    <property type="term" value="F:syntaxin binding"/>
    <property type="evidence" value="ECO:0007669"/>
    <property type="project" value="TreeGrafter"/>
</dbReference>
<evidence type="ECO:0000256" key="4">
    <source>
        <dbReference type="ARBA" id="ARBA00022927"/>
    </source>
</evidence>
<dbReference type="GO" id="GO:0042147">
    <property type="term" value="P:retrograde transport, endosome to Golgi"/>
    <property type="evidence" value="ECO:0007669"/>
    <property type="project" value="InterPro"/>
</dbReference>
<accession>A0AA91T2E0</accession>
<keyword evidence="5" id="KW-0333">Golgi apparatus</keyword>
<dbReference type="GO" id="GO:0000938">
    <property type="term" value="C:GARP complex"/>
    <property type="evidence" value="ECO:0007669"/>
    <property type="project" value="InterPro"/>
</dbReference>
<comment type="caution">
    <text evidence="9">The sequence shown here is derived from an EMBL/GenBank/DDBJ whole genome shotgun (WGS) entry which is preliminary data.</text>
</comment>
<dbReference type="EMBL" id="LYUB02000005">
    <property type="protein sequence ID" value="OVF09303.1"/>
    <property type="molecule type" value="Genomic_DNA"/>
</dbReference>
<dbReference type="KEGG" id="clus:A9F13_05g00935"/>
<feature type="compositionally biased region" description="Basic and acidic residues" evidence="7">
    <location>
        <begin position="1134"/>
        <end position="1168"/>
    </location>
</feature>
<evidence type="ECO:0000313" key="9">
    <source>
        <dbReference type="EMBL" id="OVF09303.1"/>
    </source>
</evidence>
<evidence type="ECO:0000256" key="7">
    <source>
        <dbReference type="SAM" id="MobiDB-lite"/>
    </source>
</evidence>
<evidence type="ECO:0000256" key="1">
    <source>
        <dbReference type="ARBA" id="ARBA00004601"/>
    </source>
</evidence>
<feature type="domain" description="Vacuolar protein sorting-associated protein 54 C-terminal" evidence="8">
    <location>
        <begin position="782"/>
        <end position="917"/>
    </location>
</feature>
<name>A0AA91T2E0_CLALS</name>
<organism evidence="9 10">
    <name type="scientific">Clavispora lusitaniae</name>
    <name type="common">Candida lusitaniae</name>
    <dbReference type="NCBI Taxonomy" id="36911"/>
    <lineage>
        <taxon>Eukaryota</taxon>
        <taxon>Fungi</taxon>
        <taxon>Dikarya</taxon>
        <taxon>Ascomycota</taxon>
        <taxon>Saccharomycotina</taxon>
        <taxon>Pichiomycetes</taxon>
        <taxon>Metschnikowiaceae</taxon>
        <taxon>Clavispora</taxon>
    </lineage>
</organism>
<keyword evidence="6" id="KW-0175">Coiled coil</keyword>
<keyword evidence="3" id="KW-0813">Transport</keyword>
<evidence type="ECO:0000256" key="3">
    <source>
        <dbReference type="ARBA" id="ARBA00022448"/>
    </source>
</evidence>
<protein>
    <submittedName>
        <fullName evidence="9">Vacuolar protein sorting-associated protein</fullName>
    </submittedName>
</protein>
<comment type="similarity">
    <text evidence="2">Belongs to the VPS54 family.</text>
</comment>
<feature type="compositionally biased region" description="Basic and acidic residues" evidence="7">
    <location>
        <begin position="1113"/>
        <end position="1127"/>
    </location>
</feature>
<gene>
    <name evidence="9" type="ORF">A9F13_05g00935</name>
</gene>
<evidence type="ECO:0000313" key="10">
    <source>
        <dbReference type="Proteomes" id="UP000195602"/>
    </source>
</evidence>
<dbReference type="GO" id="GO:0006896">
    <property type="term" value="P:Golgi to vacuole transport"/>
    <property type="evidence" value="ECO:0007669"/>
    <property type="project" value="TreeGrafter"/>
</dbReference>
<dbReference type="Proteomes" id="UP000195602">
    <property type="component" value="Unassembled WGS sequence"/>
</dbReference>
<evidence type="ECO:0000256" key="6">
    <source>
        <dbReference type="ARBA" id="ARBA00023054"/>
    </source>
</evidence>
<dbReference type="PANTHER" id="PTHR12965">
    <property type="entry name" value="VACUOLAR PROTEIN SORTING 54"/>
    <property type="match status" value="1"/>
</dbReference>
<proteinExistence type="inferred from homology"/>
<evidence type="ECO:0000259" key="8">
    <source>
        <dbReference type="Pfam" id="PF07928"/>
    </source>
</evidence>
<reference evidence="9 10" key="1">
    <citation type="submission" date="2017-04" db="EMBL/GenBank/DDBJ databases">
        <title>Draft genome of the yeast Clavispora lusitaniae type strain CBS 6936.</title>
        <authorList>
            <person name="Durrens P."/>
            <person name="Klopp C."/>
            <person name="Biteau N."/>
            <person name="Fitton-Ouhabi V."/>
            <person name="Dementhon K."/>
            <person name="Accoceberry I."/>
            <person name="Sherman D.J."/>
            <person name="Noel T."/>
        </authorList>
    </citation>
    <scope>NUCLEOTIDE SEQUENCE [LARGE SCALE GENOMIC DNA]</scope>
    <source>
        <strain evidence="9 10">CBS 6936</strain>
    </source>
</reference>
<dbReference type="Pfam" id="PF07928">
    <property type="entry name" value="Vps54"/>
    <property type="match status" value="1"/>
</dbReference>
<dbReference type="GO" id="GO:0005829">
    <property type="term" value="C:cytosol"/>
    <property type="evidence" value="ECO:0007669"/>
    <property type="project" value="GOC"/>
</dbReference>
<feature type="compositionally biased region" description="Basic and acidic residues" evidence="7">
    <location>
        <begin position="1092"/>
        <end position="1104"/>
    </location>
</feature>
<dbReference type="GO" id="GO:0015031">
    <property type="term" value="P:protein transport"/>
    <property type="evidence" value="ECO:0007669"/>
    <property type="project" value="UniProtKB-KW"/>
</dbReference>
<dbReference type="InterPro" id="IPR012501">
    <property type="entry name" value="Vps54_C"/>
</dbReference>